<gene>
    <name evidence="1" type="ORF">H0A62_02695</name>
</gene>
<dbReference type="EMBL" id="JACCEV010000001">
    <property type="protein sequence ID" value="NYT84502.1"/>
    <property type="molecule type" value="Genomic_DNA"/>
</dbReference>
<dbReference type="Proteomes" id="UP000554144">
    <property type="component" value="Unassembled WGS sequence"/>
</dbReference>
<evidence type="ECO:0000313" key="2">
    <source>
        <dbReference type="Proteomes" id="UP000554144"/>
    </source>
</evidence>
<organism evidence="1 2">
    <name type="scientific">Pollutimonas harenae</name>
    <dbReference type="NCBI Taxonomy" id="657015"/>
    <lineage>
        <taxon>Bacteria</taxon>
        <taxon>Pseudomonadati</taxon>
        <taxon>Pseudomonadota</taxon>
        <taxon>Betaproteobacteria</taxon>
        <taxon>Burkholderiales</taxon>
        <taxon>Alcaligenaceae</taxon>
        <taxon>Pollutimonas</taxon>
    </lineage>
</organism>
<dbReference type="RefSeq" id="WP_130038336.1">
    <property type="nucleotide sequence ID" value="NZ_JACCEV010000001.1"/>
</dbReference>
<accession>A0A853GWJ3</accession>
<dbReference type="OrthoDB" id="5297048at2"/>
<protein>
    <submittedName>
        <fullName evidence="1">Uncharacterized protein</fullName>
    </submittedName>
</protein>
<name>A0A853GWJ3_9BURK</name>
<evidence type="ECO:0000313" key="1">
    <source>
        <dbReference type="EMBL" id="NYT84502.1"/>
    </source>
</evidence>
<keyword evidence="2" id="KW-1185">Reference proteome</keyword>
<proteinExistence type="predicted"/>
<dbReference type="AlphaFoldDB" id="A0A853GWJ3"/>
<reference evidence="1 2" key="1">
    <citation type="submission" date="2020-07" db="EMBL/GenBank/DDBJ databases">
        <title>Taxonomic revisions and descriptions of new bacterial species based on genomic comparisons in the high-G+C-content subgroup of the family Alcaligenaceae.</title>
        <authorList>
            <person name="Szabo A."/>
            <person name="Felfoldi T."/>
        </authorList>
    </citation>
    <scope>NUCLEOTIDE SEQUENCE [LARGE SCALE GENOMIC DNA]</scope>
    <source>
        <strain evidence="1 2">DSM 25667</strain>
    </source>
</reference>
<comment type="caution">
    <text evidence="1">The sequence shown here is derived from an EMBL/GenBank/DDBJ whole genome shotgun (WGS) entry which is preliminary data.</text>
</comment>
<sequence>MRSVVTVVFNSRQSLETSVDVESDSTGAQAASEWFDATWVRLGCEPLRPSGKVLLLDKILGVADALGHAQLAQDAGQFQEFASHAARALQKPRITVDLPGLVVGF</sequence>